<dbReference type="PANTHER" id="PTHR11601">
    <property type="entry name" value="CYSTEINE DESULFURYLASE FAMILY MEMBER"/>
    <property type="match status" value="1"/>
</dbReference>
<proteinExistence type="inferred from homology"/>
<reference evidence="12 13" key="1">
    <citation type="submission" date="2016-10" db="EMBL/GenBank/DDBJ databases">
        <authorList>
            <person name="de Groot N.N."/>
        </authorList>
    </citation>
    <scope>NUCLEOTIDE SEQUENCE [LARGE SCALE GENOMIC DNA]</scope>
    <source>
        <strain evidence="12 13">CGMCC 1.5012</strain>
    </source>
</reference>
<evidence type="ECO:0000256" key="5">
    <source>
        <dbReference type="ARBA" id="ARBA00022723"/>
    </source>
</evidence>
<dbReference type="SUPFAM" id="SSF53383">
    <property type="entry name" value="PLP-dependent transferases"/>
    <property type="match status" value="1"/>
</dbReference>
<comment type="cofactor">
    <cofactor evidence="1 10">
        <name>pyridoxal 5'-phosphate</name>
        <dbReference type="ChEBI" id="CHEBI:597326"/>
    </cofactor>
</comment>
<gene>
    <name evidence="12" type="ORF">SAMN05192585_12155</name>
</gene>
<evidence type="ECO:0000256" key="10">
    <source>
        <dbReference type="RuleBase" id="RU004504"/>
    </source>
</evidence>
<dbReference type="OrthoDB" id="9808002at2"/>
<dbReference type="Gene3D" id="3.40.640.10">
    <property type="entry name" value="Type I PLP-dependent aspartate aminotransferase-like (Major domain)"/>
    <property type="match status" value="1"/>
</dbReference>
<dbReference type="STRING" id="258515.SAMN05192585_12155"/>
<dbReference type="InterPro" id="IPR016454">
    <property type="entry name" value="Cysteine_dSase"/>
</dbReference>
<comment type="catalytic activity">
    <reaction evidence="9">
        <text>(sulfur carrier)-H + L-cysteine = (sulfur carrier)-SH + L-alanine</text>
        <dbReference type="Rhea" id="RHEA:43892"/>
        <dbReference type="Rhea" id="RHEA-COMP:14737"/>
        <dbReference type="Rhea" id="RHEA-COMP:14739"/>
        <dbReference type="ChEBI" id="CHEBI:29917"/>
        <dbReference type="ChEBI" id="CHEBI:35235"/>
        <dbReference type="ChEBI" id="CHEBI:57972"/>
        <dbReference type="ChEBI" id="CHEBI:64428"/>
        <dbReference type="EC" id="2.8.1.7"/>
    </reaction>
</comment>
<dbReference type="InterPro" id="IPR015424">
    <property type="entry name" value="PyrdxlP-dep_Trfase"/>
</dbReference>
<dbReference type="Gene3D" id="3.90.1150.10">
    <property type="entry name" value="Aspartate Aminotransferase, domain 1"/>
    <property type="match status" value="1"/>
</dbReference>
<feature type="domain" description="Aminotransferase class V" evidence="11">
    <location>
        <begin position="4"/>
        <end position="363"/>
    </location>
</feature>
<evidence type="ECO:0000313" key="12">
    <source>
        <dbReference type="EMBL" id="SDN52263.1"/>
    </source>
</evidence>
<organism evidence="12 13">
    <name type="scientific">Acetanaerobacterium elongatum</name>
    <dbReference type="NCBI Taxonomy" id="258515"/>
    <lineage>
        <taxon>Bacteria</taxon>
        <taxon>Bacillati</taxon>
        <taxon>Bacillota</taxon>
        <taxon>Clostridia</taxon>
        <taxon>Eubacteriales</taxon>
        <taxon>Oscillospiraceae</taxon>
        <taxon>Acetanaerobacterium</taxon>
    </lineage>
</organism>
<evidence type="ECO:0000256" key="7">
    <source>
        <dbReference type="ARBA" id="ARBA00023004"/>
    </source>
</evidence>
<dbReference type="PIRSF" id="PIRSF005572">
    <property type="entry name" value="NifS"/>
    <property type="match status" value="1"/>
</dbReference>
<keyword evidence="4" id="KW-0808">Transferase</keyword>
<keyword evidence="5" id="KW-0479">Metal-binding</keyword>
<keyword evidence="6" id="KW-0663">Pyridoxal phosphate</keyword>
<dbReference type="GO" id="GO:0046872">
    <property type="term" value="F:metal ion binding"/>
    <property type="evidence" value="ECO:0007669"/>
    <property type="project" value="UniProtKB-KW"/>
</dbReference>
<dbReference type="RefSeq" id="WP_092640927.1">
    <property type="nucleotide sequence ID" value="NZ_FNID01000021.1"/>
</dbReference>
<evidence type="ECO:0000313" key="13">
    <source>
        <dbReference type="Proteomes" id="UP000199182"/>
    </source>
</evidence>
<dbReference type="InterPro" id="IPR015422">
    <property type="entry name" value="PyrdxlP-dep_Trfase_small"/>
</dbReference>
<dbReference type="Proteomes" id="UP000199182">
    <property type="component" value="Unassembled WGS sequence"/>
</dbReference>
<evidence type="ECO:0000256" key="3">
    <source>
        <dbReference type="ARBA" id="ARBA00012239"/>
    </source>
</evidence>
<evidence type="ECO:0000256" key="8">
    <source>
        <dbReference type="ARBA" id="ARBA00023014"/>
    </source>
</evidence>
<dbReference type="InterPro" id="IPR020578">
    <property type="entry name" value="Aminotrans_V_PyrdxlP_BS"/>
</dbReference>
<dbReference type="InterPro" id="IPR015421">
    <property type="entry name" value="PyrdxlP-dep_Trfase_major"/>
</dbReference>
<keyword evidence="13" id="KW-1185">Reference proteome</keyword>
<sequence>MENYLDNSATTAVFPQAAQVVYDVLTNKYGNPSSLHRKGLEAELVLKSARETVAGELHVPSETIYFTSGGTEANNIALFGAVALQRKPGARLVATAIEHDSVLAALKELERQGYEVVLVSPDSNGEITPRAMAEAVDENTILVSAMAVNNELGTVLDAASIAKEVKRKNPNVIVHCDAVQAFCKVPLRFGFGYTDMVTVTGHKIHAPKGVGALYVNKRIKLPPRAFGGHQENGLRPGTQACALIAGFGEAIKLCQKDAIEVSQGIKQLNALLKERLAAVSGVEINSPDNALPYILNLSVPGIRSEIMMHFLEERGIYVSSGSACAQGAKSHVLAAAGISPERIDSALRVSLCRYNTAEDINSFVDALAEGIASIRRA</sequence>
<evidence type="ECO:0000256" key="6">
    <source>
        <dbReference type="ARBA" id="ARBA00022898"/>
    </source>
</evidence>
<name>A0A1H0C340_9FIRM</name>
<evidence type="ECO:0000256" key="9">
    <source>
        <dbReference type="ARBA" id="ARBA00050776"/>
    </source>
</evidence>
<dbReference type="Pfam" id="PF00266">
    <property type="entry name" value="Aminotran_5"/>
    <property type="match status" value="1"/>
</dbReference>
<protein>
    <recommendedName>
        <fullName evidence="3">cysteine desulfurase</fullName>
        <ecNumber evidence="3">2.8.1.7</ecNumber>
    </recommendedName>
</protein>
<evidence type="ECO:0000259" key="11">
    <source>
        <dbReference type="Pfam" id="PF00266"/>
    </source>
</evidence>
<dbReference type="PANTHER" id="PTHR11601:SF34">
    <property type="entry name" value="CYSTEINE DESULFURASE"/>
    <property type="match status" value="1"/>
</dbReference>
<dbReference type="AlphaFoldDB" id="A0A1H0C340"/>
<comment type="similarity">
    <text evidence="2">Belongs to the class-V pyridoxal-phosphate-dependent aminotransferase family. NifS/IscS subfamily.</text>
</comment>
<dbReference type="Gene3D" id="1.10.260.50">
    <property type="match status" value="1"/>
</dbReference>
<accession>A0A1H0C340</accession>
<dbReference type="EC" id="2.8.1.7" evidence="3"/>
<dbReference type="EMBL" id="FNID01000021">
    <property type="protein sequence ID" value="SDN52263.1"/>
    <property type="molecule type" value="Genomic_DNA"/>
</dbReference>
<dbReference type="InterPro" id="IPR000192">
    <property type="entry name" value="Aminotrans_V_dom"/>
</dbReference>
<dbReference type="PROSITE" id="PS00595">
    <property type="entry name" value="AA_TRANSFER_CLASS_5"/>
    <property type="match status" value="1"/>
</dbReference>
<evidence type="ECO:0000256" key="4">
    <source>
        <dbReference type="ARBA" id="ARBA00022679"/>
    </source>
</evidence>
<evidence type="ECO:0000256" key="1">
    <source>
        <dbReference type="ARBA" id="ARBA00001933"/>
    </source>
</evidence>
<dbReference type="GO" id="GO:0031071">
    <property type="term" value="F:cysteine desulfurase activity"/>
    <property type="evidence" value="ECO:0007669"/>
    <property type="project" value="UniProtKB-EC"/>
</dbReference>
<dbReference type="GO" id="GO:0051536">
    <property type="term" value="F:iron-sulfur cluster binding"/>
    <property type="evidence" value="ECO:0007669"/>
    <property type="project" value="UniProtKB-KW"/>
</dbReference>
<keyword evidence="8" id="KW-0411">Iron-sulfur</keyword>
<evidence type="ECO:0000256" key="2">
    <source>
        <dbReference type="ARBA" id="ARBA00006490"/>
    </source>
</evidence>
<keyword evidence="7" id="KW-0408">Iron</keyword>